<keyword evidence="1" id="KW-0175">Coiled coil</keyword>
<evidence type="ECO:0000313" key="2">
    <source>
        <dbReference type="EMBL" id="SCG68109.1"/>
    </source>
</evidence>
<name>A0A1C5JD28_9ACTN</name>
<evidence type="ECO:0000313" key="3">
    <source>
        <dbReference type="Proteomes" id="UP000199360"/>
    </source>
</evidence>
<reference evidence="3" key="1">
    <citation type="submission" date="2016-06" db="EMBL/GenBank/DDBJ databases">
        <authorList>
            <person name="Varghese N."/>
            <person name="Submissions Spin"/>
        </authorList>
    </citation>
    <scope>NUCLEOTIDE SEQUENCE [LARGE SCALE GENOMIC DNA]</scope>
    <source>
        <strain evidence="3">DSM 45647</strain>
    </source>
</reference>
<dbReference type="EMBL" id="FMDM01000010">
    <property type="protein sequence ID" value="SCG68109.1"/>
    <property type="molecule type" value="Genomic_DNA"/>
</dbReference>
<evidence type="ECO:0000256" key="1">
    <source>
        <dbReference type="SAM" id="Coils"/>
    </source>
</evidence>
<dbReference type="OrthoDB" id="3397269at2"/>
<feature type="coiled-coil region" evidence="1">
    <location>
        <begin position="59"/>
        <end position="86"/>
    </location>
</feature>
<keyword evidence="3" id="KW-1185">Reference proteome</keyword>
<protein>
    <submittedName>
        <fullName evidence="2">Uncharacterized protein</fullName>
    </submittedName>
</protein>
<gene>
    <name evidence="2" type="ORF">GA0070213_11057</name>
</gene>
<dbReference type="AlphaFoldDB" id="A0A1C5JD28"/>
<organism evidence="2 3">
    <name type="scientific">Micromonospora humi</name>
    <dbReference type="NCBI Taxonomy" id="745366"/>
    <lineage>
        <taxon>Bacteria</taxon>
        <taxon>Bacillati</taxon>
        <taxon>Actinomycetota</taxon>
        <taxon>Actinomycetes</taxon>
        <taxon>Micromonosporales</taxon>
        <taxon>Micromonosporaceae</taxon>
        <taxon>Micromonospora</taxon>
    </lineage>
</organism>
<sequence length="395" mass="44451">MEDVDDARELVEQRMRAAGMEESIFDRIIDLLERFDTDREKLFEEMLDKLEASGYDGLRDRWSTNCERARSLLEDLEENMVDVLEDSQADARSATERMAAVGPVDFLAGERRIWAQVAKGDVPDAATLMAKVLEADLAVIKKCEEDLKKVREDDKVVEALIVRNFGSITASVKDLVAKYSVTALPRLMVLLMKDPSAKEAATELIRTIEKLAEENYQAAKQKRVAKQVLLDNIKLLTDAREQLDEAWIDKLFDRGEEAASGWRGIGRNGSYEATDWDGFKNACVEALDTRSEAAKEQSRKIYGELLPTFVEESTKAFAALTDDPATLERFTSELKASFESLDDLLEREKEYQQELVDGAGKQAAGETLATVWTSVKASWELVSSRTRDANDEVKR</sequence>
<dbReference type="RefSeq" id="WP_091066337.1">
    <property type="nucleotide sequence ID" value="NZ_FMDM01000010.1"/>
</dbReference>
<dbReference type="Proteomes" id="UP000199360">
    <property type="component" value="Unassembled WGS sequence"/>
</dbReference>
<proteinExistence type="predicted"/>
<dbReference type="STRING" id="745366.GA0070213_11057"/>
<accession>A0A1C5JD28</accession>